<dbReference type="GO" id="GO:0016998">
    <property type="term" value="P:cell wall macromolecule catabolic process"/>
    <property type="evidence" value="ECO:0007669"/>
    <property type="project" value="InterPro"/>
</dbReference>
<evidence type="ECO:0000256" key="1">
    <source>
        <dbReference type="ARBA" id="ARBA00010646"/>
    </source>
</evidence>
<dbReference type="GO" id="GO:0016052">
    <property type="term" value="P:carbohydrate catabolic process"/>
    <property type="evidence" value="ECO:0007669"/>
    <property type="project" value="TreeGrafter"/>
</dbReference>
<dbReference type="PANTHER" id="PTHR34135">
    <property type="entry name" value="LYSOZYME"/>
    <property type="match status" value="1"/>
</dbReference>
<evidence type="ECO:0000313" key="3">
    <source>
        <dbReference type="Proteomes" id="UP000003195"/>
    </source>
</evidence>
<gene>
    <name evidence="2" type="ORF">HMPREF9429_00506</name>
</gene>
<dbReference type="Gene3D" id="3.20.20.80">
    <property type="entry name" value="Glycosidases"/>
    <property type="match status" value="1"/>
</dbReference>
<dbReference type="Pfam" id="PF01183">
    <property type="entry name" value="Glyco_hydro_25"/>
    <property type="match status" value="1"/>
</dbReference>
<accession>E2ZAN8</accession>
<dbReference type="SUPFAM" id="SSF51445">
    <property type="entry name" value="(Trans)glycosidases"/>
    <property type="match status" value="1"/>
</dbReference>
<dbReference type="GO" id="GO:0009253">
    <property type="term" value="P:peptidoglycan catabolic process"/>
    <property type="evidence" value="ECO:0007669"/>
    <property type="project" value="InterPro"/>
</dbReference>
<dbReference type="OrthoDB" id="9802228at2"/>
<dbReference type="InterPro" id="IPR017853">
    <property type="entry name" value="GH"/>
</dbReference>
<proteinExistence type="inferred from homology"/>
<dbReference type="HOGENOM" id="CLU_044973_8_2_9"/>
<keyword evidence="2" id="KW-0378">Hydrolase</keyword>
<comment type="similarity">
    <text evidence="1">Belongs to the glycosyl hydrolase 25 family.</text>
</comment>
<organism evidence="2 3">
    <name type="scientific">Megasphaera micronuciformis F0359</name>
    <dbReference type="NCBI Taxonomy" id="706434"/>
    <lineage>
        <taxon>Bacteria</taxon>
        <taxon>Bacillati</taxon>
        <taxon>Bacillota</taxon>
        <taxon>Negativicutes</taxon>
        <taxon>Veillonellales</taxon>
        <taxon>Veillonellaceae</taxon>
        <taxon>Megasphaera</taxon>
    </lineage>
</organism>
<dbReference type="PANTHER" id="PTHR34135:SF2">
    <property type="entry name" value="LYSOZYME"/>
    <property type="match status" value="1"/>
</dbReference>
<reference evidence="2 3" key="1">
    <citation type="submission" date="2010-08" db="EMBL/GenBank/DDBJ databases">
        <authorList>
            <person name="Weinstock G."/>
            <person name="Sodergren E."/>
            <person name="Clifton S."/>
            <person name="Fulton L."/>
            <person name="Fulton B."/>
            <person name="Courtney L."/>
            <person name="Fronick C."/>
            <person name="Harrison M."/>
            <person name="Strong C."/>
            <person name="Farmer C."/>
            <person name="Delahaunty K."/>
            <person name="Markovic C."/>
            <person name="Hall O."/>
            <person name="Minx P."/>
            <person name="Tomlinson C."/>
            <person name="Mitreva M."/>
            <person name="Hou S."/>
            <person name="Chen J."/>
            <person name="Wollam A."/>
            <person name="Pepin K.H."/>
            <person name="Johnson M."/>
            <person name="Bhonagiri V."/>
            <person name="Zhang X."/>
            <person name="Suruliraj S."/>
            <person name="Warren W."/>
            <person name="Chinwalla A."/>
            <person name="Mardis E.R."/>
            <person name="Wilson R.K."/>
        </authorList>
    </citation>
    <scope>NUCLEOTIDE SEQUENCE [LARGE SCALE GENOMIC DNA]</scope>
    <source>
        <strain evidence="2 3">F0359</strain>
    </source>
</reference>
<dbReference type="GO" id="GO:0003796">
    <property type="term" value="F:lysozyme activity"/>
    <property type="evidence" value="ECO:0007669"/>
    <property type="project" value="InterPro"/>
</dbReference>
<sequence>MKYGIDVSTWQEGLDFERARILGYDFCICRIGYTCYVGYTASCYNLDDLFVHNINEAKANGMELGVYYYSMATTTEEAEAEADWLLNQLNTYLDGVDLSAGIWLDVETEAQRNLGADELTTVVMAWVNRMNAAGKYVGVYGSYDMFMNGMNIDSLPNYVPLWVAQYSSRNDLQLDKPNANIKIWQYSESGNVDGVNVDENVMYD</sequence>
<protein>
    <submittedName>
        <fullName evidence="2">Glycosyl hydrolase family 25</fullName>
    </submittedName>
</protein>
<dbReference type="InterPro" id="IPR002053">
    <property type="entry name" value="Glyco_hydro_25"/>
</dbReference>
<comment type="caution">
    <text evidence="2">The sequence shown here is derived from an EMBL/GenBank/DDBJ whole genome shotgun (WGS) entry which is preliminary data.</text>
</comment>
<dbReference type="EMBL" id="AECS01000012">
    <property type="protein sequence ID" value="EFQ04570.1"/>
    <property type="molecule type" value="Genomic_DNA"/>
</dbReference>
<dbReference type="PROSITE" id="PS51904">
    <property type="entry name" value="GLYCOSYL_HYDROL_F25_2"/>
    <property type="match status" value="1"/>
</dbReference>
<dbReference type="eggNOG" id="COG3757">
    <property type="taxonomic scope" value="Bacteria"/>
</dbReference>
<keyword evidence="3" id="KW-1185">Reference proteome</keyword>
<dbReference type="STRING" id="706434.HMPREF9429_00506"/>
<dbReference type="Proteomes" id="UP000003195">
    <property type="component" value="Unassembled WGS sequence"/>
</dbReference>
<evidence type="ECO:0000313" key="2">
    <source>
        <dbReference type="EMBL" id="EFQ04570.1"/>
    </source>
</evidence>
<name>E2ZAN8_9FIRM</name>
<dbReference type="AlphaFoldDB" id="E2ZAN8"/>
<dbReference type="RefSeq" id="WP_006941349.1">
    <property type="nucleotide sequence ID" value="NZ_GL538186.1"/>
</dbReference>